<protein>
    <submittedName>
        <fullName evidence="2">Uncharacterized protein</fullName>
    </submittedName>
</protein>
<gene>
    <name evidence="2" type="ORF">GCM10010246_57480</name>
</gene>
<accession>A0ABN3GT90</accession>
<reference evidence="2 3" key="1">
    <citation type="journal article" date="2019" name="Int. J. Syst. Evol. Microbiol.">
        <title>The Global Catalogue of Microorganisms (GCM) 10K type strain sequencing project: providing services to taxonomists for standard genome sequencing and annotation.</title>
        <authorList>
            <consortium name="The Broad Institute Genomics Platform"/>
            <consortium name="The Broad Institute Genome Sequencing Center for Infectious Disease"/>
            <person name="Wu L."/>
            <person name="Ma J."/>
        </authorList>
    </citation>
    <scope>NUCLEOTIDE SEQUENCE [LARGE SCALE GENOMIC DNA]</scope>
    <source>
        <strain evidence="2 3">JCM 4316</strain>
    </source>
</reference>
<evidence type="ECO:0000313" key="2">
    <source>
        <dbReference type="EMBL" id="GAA2359809.1"/>
    </source>
</evidence>
<dbReference type="Proteomes" id="UP001500253">
    <property type="component" value="Unassembled WGS sequence"/>
</dbReference>
<dbReference type="EMBL" id="BAAASD010000030">
    <property type="protein sequence ID" value="GAA2359809.1"/>
    <property type="molecule type" value="Genomic_DNA"/>
</dbReference>
<evidence type="ECO:0000313" key="3">
    <source>
        <dbReference type="Proteomes" id="UP001500253"/>
    </source>
</evidence>
<comment type="caution">
    <text evidence="2">The sequence shown here is derived from an EMBL/GenBank/DDBJ whole genome shotgun (WGS) entry which is preliminary data.</text>
</comment>
<organism evidence="2 3">
    <name type="scientific">Streptomyces cuspidosporus</name>
    <dbReference type="NCBI Taxonomy" id="66882"/>
    <lineage>
        <taxon>Bacteria</taxon>
        <taxon>Bacillati</taxon>
        <taxon>Actinomycetota</taxon>
        <taxon>Actinomycetes</taxon>
        <taxon>Kitasatosporales</taxon>
        <taxon>Streptomycetaceae</taxon>
        <taxon>Streptomyces</taxon>
    </lineage>
</organism>
<feature type="region of interest" description="Disordered" evidence="1">
    <location>
        <begin position="1"/>
        <end position="22"/>
    </location>
</feature>
<feature type="compositionally biased region" description="Polar residues" evidence="1">
    <location>
        <begin position="1"/>
        <end position="13"/>
    </location>
</feature>
<keyword evidence="3" id="KW-1185">Reference proteome</keyword>
<sequence length="66" mass="6889">MTARPTATTSCEGSESGLPVPSPLSLCPVRSVSAIPAPIPWSQAARAALPRALRASLGPYAPERYR</sequence>
<proteinExistence type="predicted"/>
<name>A0ABN3GT90_9ACTN</name>
<evidence type="ECO:0000256" key="1">
    <source>
        <dbReference type="SAM" id="MobiDB-lite"/>
    </source>
</evidence>